<dbReference type="PRINTS" id="PR00081">
    <property type="entry name" value="GDHRDH"/>
</dbReference>
<dbReference type="EMBL" id="JALHLG010000035">
    <property type="protein sequence ID" value="MCJ2188439.1"/>
    <property type="molecule type" value="Genomic_DNA"/>
</dbReference>
<keyword evidence="4" id="KW-1185">Reference proteome</keyword>
<dbReference type="CDD" id="cd05233">
    <property type="entry name" value="SDR_c"/>
    <property type="match status" value="1"/>
</dbReference>
<dbReference type="InterPro" id="IPR036291">
    <property type="entry name" value="NAD(P)-bd_dom_sf"/>
</dbReference>
<evidence type="ECO:0000256" key="1">
    <source>
        <dbReference type="ARBA" id="ARBA00006484"/>
    </source>
</evidence>
<dbReference type="EC" id="1.1.1.47" evidence="3"/>
<dbReference type="Pfam" id="PF13561">
    <property type="entry name" value="adh_short_C2"/>
    <property type="match status" value="1"/>
</dbReference>
<evidence type="ECO:0000313" key="3">
    <source>
        <dbReference type="EMBL" id="MCJ2188439.1"/>
    </source>
</evidence>
<protein>
    <submittedName>
        <fullName evidence="3">Glucose 1-dehydrogenase</fullName>
        <ecNumber evidence="3">1.1.1.47</ecNumber>
    </submittedName>
</protein>
<dbReference type="RefSeq" id="WP_243923135.1">
    <property type="nucleotide sequence ID" value="NZ_JALHLG010000035.1"/>
</dbReference>
<dbReference type="InterPro" id="IPR002347">
    <property type="entry name" value="SDR_fam"/>
</dbReference>
<dbReference type="PROSITE" id="PS00061">
    <property type="entry name" value="ADH_SHORT"/>
    <property type="match status" value="1"/>
</dbReference>
<sequence length="251" mass="26087">MGKLEGKVAIVTGGNMGIGAAASRLFAQEGASVVLAARRVEEGEAVAESIRAAGGKAIFVPTDVSRASDCRNLVARTVAEFGKLDIAFNNAGVEQVGKTILELEEEEFDHTIAVNLKGVFLCMKSQIPEMLKAGGGSIVNTSSLATIVTKPGLSGYGASKFGVIGLTRFGAVEYAKDNIRVNALVPGATRTEMFSRWLDIPGVEEEILAGQPNGRFADPMELAKAALFLASDDASFVSGHAMVVDGAAALP</sequence>
<dbReference type="Gene3D" id="3.40.50.720">
    <property type="entry name" value="NAD(P)-binding Rossmann-like Domain"/>
    <property type="match status" value="1"/>
</dbReference>
<dbReference type="NCBIfam" id="NF005559">
    <property type="entry name" value="PRK07231.1"/>
    <property type="match status" value="1"/>
</dbReference>
<reference evidence="3 4" key="1">
    <citation type="submission" date="2022-04" db="EMBL/GenBank/DDBJ databases">
        <title>Identification of a novel bacterium isolated from mangrove sediments.</title>
        <authorList>
            <person name="Pan X."/>
        </authorList>
    </citation>
    <scope>NUCLEOTIDE SEQUENCE [LARGE SCALE GENOMIC DNA]</scope>
    <source>
        <strain evidence="3 4">B2638</strain>
    </source>
</reference>
<gene>
    <name evidence="3" type="ORF">MTR66_16655</name>
</gene>
<proteinExistence type="inferred from homology"/>
<dbReference type="GO" id="GO:0047936">
    <property type="term" value="F:glucose 1-dehydrogenase [NAD(P)+] activity"/>
    <property type="evidence" value="ECO:0007669"/>
    <property type="project" value="UniProtKB-EC"/>
</dbReference>
<dbReference type="Proteomes" id="UP001202281">
    <property type="component" value="Unassembled WGS sequence"/>
</dbReference>
<comment type="caution">
    <text evidence="3">The sequence shown here is derived from an EMBL/GenBank/DDBJ whole genome shotgun (WGS) entry which is preliminary data.</text>
</comment>
<comment type="similarity">
    <text evidence="1">Belongs to the short-chain dehydrogenases/reductases (SDR) family.</text>
</comment>
<evidence type="ECO:0000256" key="2">
    <source>
        <dbReference type="ARBA" id="ARBA00023002"/>
    </source>
</evidence>
<dbReference type="PANTHER" id="PTHR24321">
    <property type="entry name" value="DEHYDROGENASES, SHORT CHAIN"/>
    <property type="match status" value="1"/>
</dbReference>
<organism evidence="3 4">
    <name type="scientific">Novosphingobium beihaiensis</name>
    <dbReference type="NCBI Taxonomy" id="2930389"/>
    <lineage>
        <taxon>Bacteria</taxon>
        <taxon>Pseudomonadati</taxon>
        <taxon>Pseudomonadota</taxon>
        <taxon>Alphaproteobacteria</taxon>
        <taxon>Sphingomonadales</taxon>
        <taxon>Sphingomonadaceae</taxon>
        <taxon>Novosphingobium</taxon>
    </lineage>
</organism>
<keyword evidence="2 3" id="KW-0560">Oxidoreductase</keyword>
<accession>A0ABT0BTS4</accession>
<dbReference type="SUPFAM" id="SSF51735">
    <property type="entry name" value="NAD(P)-binding Rossmann-fold domains"/>
    <property type="match status" value="1"/>
</dbReference>
<evidence type="ECO:0000313" key="4">
    <source>
        <dbReference type="Proteomes" id="UP001202281"/>
    </source>
</evidence>
<dbReference type="PANTHER" id="PTHR24321:SF11">
    <property type="entry name" value="BLR0893 PROTEIN"/>
    <property type="match status" value="1"/>
</dbReference>
<dbReference type="PRINTS" id="PR00080">
    <property type="entry name" value="SDRFAMILY"/>
</dbReference>
<name>A0ABT0BTS4_9SPHN</name>
<dbReference type="InterPro" id="IPR020904">
    <property type="entry name" value="Sc_DH/Rdtase_CS"/>
</dbReference>